<comment type="caution">
    <text evidence="1">The sequence shown here is derived from an EMBL/GenBank/DDBJ whole genome shotgun (WGS) entry which is preliminary data.</text>
</comment>
<proteinExistence type="predicted"/>
<gene>
    <name evidence="1" type="ORF">PGTUg99_008464</name>
</gene>
<accession>A0A5B0MAA2</accession>
<protein>
    <submittedName>
        <fullName evidence="1">Uncharacterized protein</fullName>
    </submittedName>
</protein>
<organism evidence="1 2">
    <name type="scientific">Puccinia graminis f. sp. tritici</name>
    <dbReference type="NCBI Taxonomy" id="56615"/>
    <lineage>
        <taxon>Eukaryota</taxon>
        <taxon>Fungi</taxon>
        <taxon>Dikarya</taxon>
        <taxon>Basidiomycota</taxon>
        <taxon>Pucciniomycotina</taxon>
        <taxon>Pucciniomycetes</taxon>
        <taxon>Pucciniales</taxon>
        <taxon>Pucciniaceae</taxon>
        <taxon>Puccinia</taxon>
    </lineage>
</organism>
<sequence>MPMANFLFTTRNNTPAHHRLLDLQTIPGAGWLLLPFGSTLLPQLNPAMSIRPTPIPITS</sequence>
<evidence type="ECO:0000313" key="1">
    <source>
        <dbReference type="EMBL" id="KAA1072794.1"/>
    </source>
</evidence>
<reference evidence="1 2" key="1">
    <citation type="submission" date="2019-05" db="EMBL/GenBank/DDBJ databases">
        <title>Emergence of the Ug99 lineage of the wheat stem rust pathogen through somatic hybridization.</title>
        <authorList>
            <person name="Li F."/>
            <person name="Upadhyaya N.M."/>
            <person name="Sperschneider J."/>
            <person name="Matny O."/>
            <person name="Nguyen-Phuc H."/>
            <person name="Mago R."/>
            <person name="Raley C."/>
            <person name="Miller M.E."/>
            <person name="Silverstein K.A.T."/>
            <person name="Henningsen E."/>
            <person name="Hirsch C.D."/>
            <person name="Visser B."/>
            <person name="Pretorius Z.A."/>
            <person name="Steffenson B.J."/>
            <person name="Schwessinger B."/>
            <person name="Dodds P.N."/>
            <person name="Figueroa M."/>
        </authorList>
    </citation>
    <scope>NUCLEOTIDE SEQUENCE [LARGE SCALE GENOMIC DNA]</scope>
    <source>
        <strain evidence="1 2">Ug99</strain>
    </source>
</reference>
<dbReference type="Proteomes" id="UP000325313">
    <property type="component" value="Unassembled WGS sequence"/>
</dbReference>
<dbReference type="AlphaFoldDB" id="A0A5B0MAA2"/>
<evidence type="ECO:0000313" key="2">
    <source>
        <dbReference type="Proteomes" id="UP000325313"/>
    </source>
</evidence>
<dbReference type="EMBL" id="VDEP01000476">
    <property type="protein sequence ID" value="KAA1072794.1"/>
    <property type="molecule type" value="Genomic_DNA"/>
</dbReference>
<name>A0A5B0MAA2_PUCGR</name>